<evidence type="ECO:0000313" key="4">
    <source>
        <dbReference type="Proteomes" id="UP000050482"/>
    </source>
</evidence>
<sequence>MTNRRPTSRPVSKLVVLGIVILFLSLELPILPLASHVQTGAGGGIVTAPGGVSGIGSALGNAAAPSTTAGGRGMLRHDLWQGISTLGWIVLIIGVLRTIYLRRQSAVVEKAKDAAGLRGERMTAEELEKLGPRYRTLNRFYLHHRGRVHEFDHVVIGPNGVFHVESKNWAGQIRISNSGVERSVQGEFHSPTIQMSRHHSLLETLLQDNGVSTDVVGILCFTNRNADVRGKNASYVVTRLHQLNGVIRDHATHKQLSPRDVARVTELIATNSRPHETDD</sequence>
<dbReference type="RefSeq" id="WP_054970204.1">
    <property type="nucleotide sequence ID" value="NZ_LJCO01000070.1"/>
</dbReference>
<evidence type="ECO:0000313" key="3">
    <source>
        <dbReference type="EMBL" id="KPV42722.1"/>
    </source>
</evidence>
<reference evidence="3 4" key="1">
    <citation type="submission" date="2015-09" db="EMBL/GenBank/DDBJ databases">
        <title>Draft genome sequence of Alicyclobacillus ferrooxydans DSM 22381.</title>
        <authorList>
            <person name="Hemp J."/>
        </authorList>
    </citation>
    <scope>NUCLEOTIDE SEQUENCE [LARGE SCALE GENOMIC DNA]</scope>
    <source>
        <strain evidence="3 4">TC-34</strain>
    </source>
</reference>
<feature type="transmembrane region" description="Helical" evidence="1">
    <location>
        <begin position="12"/>
        <end position="31"/>
    </location>
</feature>
<evidence type="ECO:0000256" key="1">
    <source>
        <dbReference type="SAM" id="Phobius"/>
    </source>
</evidence>
<dbReference type="OrthoDB" id="5782056at2"/>
<feature type="domain" description="NERD" evidence="2">
    <location>
        <begin position="115"/>
        <end position="225"/>
    </location>
</feature>
<accession>A0A0P9CBB3</accession>
<name>A0A0P9CBB3_9BACL</name>
<dbReference type="EMBL" id="LJCO01000070">
    <property type="protein sequence ID" value="KPV42722.1"/>
    <property type="molecule type" value="Genomic_DNA"/>
</dbReference>
<dbReference type="PROSITE" id="PS50965">
    <property type="entry name" value="NERD"/>
    <property type="match status" value="1"/>
</dbReference>
<proteinExistence type="predicted"/>
<comment type="caution">
    <text evidence="3">The sequence shown here is derived from an EMBL/GenBank/DDBJ whole genome shotgun (WGS) entry which is preliminary data.</text>
</comment>
<keyword evidence="1" id="KW-1133">Transmembrane helix</keyword>
<dbReference type="Pfam" id="PF08378">
    <property type="entry name" value="NERD"/>
    <property type="match status" value="1"/>
</dbReference>
<keyword evidence="1" id="KW-0812">Transmembrane</keyword>
<dbReference type="InterPro" id="IPR011528">
    <property type="entry name" value="NERD"/>
</dbReference>
<gene>
    <name evidence="3" type="ORF">AN477_16145</name>
</gene>
<organism evidence="3 4">
    <name type="scientific">Alicyclobacillus ferrooxydans</name>
    <dbReference type="NCBI Taxonomy" id="471514"/>
    <lineage>
        <taxon>Bacteria</taxon>
        <taxon>Bacillati</taxon>
        <taxon>Bacillota</taxon>
        <taxon>Bacilli</taxon>
        <taxon>Bacillales</taxon>
        <taxon>Alicyclobacillaceae</taxon>
        <taxon>Alicyclobacillus</taxon>
    </lineage>
</organism>
<keyword evidence="4" id="KW-1185">Reference proteome</keyword>
<evidence type="ECO:0000259" key="2">
    <source>
        <dbReference type="PROSITE" id="PS50965"/>
    </source>
</evidence>
<feature type="transmembrane region" description="Helical" evidence="1">
    <location>
        <begin position="79"/>
        <end position="100"/>
    </location>
</feature>
<dbReference type="AlphaFoldDB" id="A0A0P9CBB3"/>
<protein>
    <recommendedName>
        <fullName evidence="2">NERD domain-containing protein</fullName>
    </recommendedName>
</protein>
<dbReference type="Proteomes" id="UP000050482">
    <property type="component" value="Unassembled WGS sequence"/>
</dbReference>
<dbReference type="PATRIC" id="fig|471514.4.peg.4017"/>
<keyword evidence="1" id="KW-0472">Membrane</keyword>